<proteinExistence type="predicted"/>
<protein>
    <submittedName>
        <fullName evidence="1">Pyridoxamine 5'-phosphate oxidase family protein</fullName>
    </submittedName>
</protein>
<sequence length="157" mass="17870">MTLKLRGDPDRDWTDAFLDDNPIPVRVATRTPSGGLWMLSLWYGYDADDATLHLATSASARVVEYLEADPEVAFEVSTNHPPYRGVRGQGTATLEPDDDKALLRTLVDDYLGDRDSDLAQWLLRDDRDEVHVTVDVERAYAWDYGDRMRDVDARRPE</sequence>
<dbReference type="RefSeq" id="WP_336351120.1">
    <property type="nucleotide sequence ID" value="NZ_JAZAQL010000003.1"/>
</dbReference>
<accession>A0ABD5VJB4</accession>
<reference evidence="1 2" key="1">
    <citation type="journal article" date="2019" name="Int. J. Syst. Evol. Microbiol.">
        <title>The Global Catalogue of Microorganisms (GCM) 10K type strain sequencing project: providing services to taxonomists for standard genome sequencing and annotation.</title>
        <authorList>
            <consortium name="The Broad Institute Genomics Platform"/>
            <consortium name="The Broad Institute Genome Sequencing Center for Infectious Disease"/>
            <person name="Wu L."/>
            <person name="Ma J."/>
        </authorList>
    </citation>
    <scope>NUCLEOTIDE SEQUENCE [LARGE SCALE GENOMIC DNA]</scope>
    <source>
        <strain evidence="1 2">GX26</strain>
    </source>
</reference>
<dbReference type="InterPro" id="IPR012349">
    <property type="entry name" value="Split_barrel_FMN-bd"/>
</dbReference>
<dbReference type="EMBL" id="JBHSXN010000003">
    <property type="protein sequence ID" value="MFC6954162.1"/>
    <property type="molecule type" value="Genomic_DNA"/>
</dbReference>
<dbReference type="AlphaFoldDB" id="A0ABD5VJB4"/>
<dbReference type="Gene3D" id="2.30.110.10">
    <property type="entry name" value="Electron Transport, Fmn-binding Protein, Chain A"/>
    <property type="match status" value="1"/>
</dbReference>
<dbReference type="SUPFAM" id="SSF50475">
    <property type="entry name" value="FMN-binding split barrel"/>
    <property type="match status" value="1"/>
</dbReference>
<organism evidence="1 2">
    <name type="scientific">Halorubellus litoreus</name>
    <dbReference type="NCBI Taxonomy" id="755308"/>
    <lineage>
        <taxon>Archaea</taxon>
        <taxon>Methanobacteriati</taxon>
        <taxon>Methanobacteriota</taxon>
        <taxon>Stenosarchaea group</taxon>
        <taxon>Halobacteria</taxon>
        <taxon>Halobacteriales</taxon>
        <taxon>Halorubellaceae</taxon>
        <taxon>Halorubellus</taxon>
    </lineage>
</organism>
<dbReference type="Pfam" id="PF12900">
    <property type="entry name" value="Pyridox_ox_2"/>
    <property type="match status" value="1"/>
</dbReference>
<name>A0ABD5VJB4_9EURY</name>
<evidence type="ECO:0000313" key="2">
    <source>
        <dbReference type="Proteomes" id="UP001596395"/>
    </source>
</evidence>
<gene>
    <name evidence="1" type="ORF">ACFQGB_14965</name>
</gene>
<dbReference type="InterPro" id="IPR024747">
    <property type="entry name" value="Pyridox_Oxase-rel"/>
</dbReference>
<comment type="caution">
    <text evidence="1">The sequence shown here is derived from an EMBL/GenBank/DDBJ whole genome shotgun (WGS) entry which is preliminary data.</text>
</comment>
<evidence type="ECO:0000313" key="1">
    <source>
        <dbReference type="EMBL" id="MFC6954162.1"/>
    </source>
</evidence>
<dbReference type="Proteomes" id="UP001596395">
    <property type="component" value="Unassembled WGS sequence"/>
</dbReference>
<keyword evidence="2" id="KW-1185">Reference proteome</keyword>